<gene>
    <name evidence="2" type="ORF">C0Q70_08389</name>
</gene>
<evidence type="ECO:0000313" key="3">
    <source>
        <dbReference type="Proteomes" id="UP000245119"/>
    </source>
</evidence>
<feature type="region of interest" description="Disordered" evidence="1">
    <location>
        <begin position="1"/>
        <end position="26"/>
    </location>
</feature>
<dbReference type="EMBL" id="PZQS01000004">
    <property type="protein sequence ID" value="PVD32942.1"/>
    <property type="molecule type" value="Genomic_DNA"/>
</dbReference>
<protein>
    <submittedName>
        <fullName evidence="2">Uncharacterized protein</fullName>
    </submittedName>
</protein>
<evidence type="ECO:0000313" key="2">
    <source>
        <dbReference type="EMBL" id="PVD32942.1"/>
    </source>
</evidence>
<keyword evidence="3" id="KW-1185">Reference proteome</keyword>
<dbReference type="AlphaFoldDB" id="A0A2T7PHP9"/>
<proteinExistence type="predicted"/>
<evidence type="ECO:0000256" key="1">
    <source>
        <dbReference type="SAM" id="MobiDB-lite"/>
    </source>
</evidence>
<organism evidence="2 3">
    <name type="scientific">Pomacea canaliculata</name>
    <name type="common">Golden apple snail</name>
    <dbReference type="NCBI Taxonomy" id="400727"/>
    <lineage>
        <taxon>Eukaryota</taxon>
        <taxon>Metazoa</taxon>
        <taxon>Spiralia</taxon>
        <taxon>Lophotrochozoa</taxon>
        <taxon>Mollusca</taxon>
        <taxon>Gastropoda</taxon>
        <taxon>Caenogastropoda</taxon>
        <taxon>Architaenioglossa</taxon>
        <taxon>Ampullarioidea</taxon>
        <taxon>Ampullariidae</taxon>
        <taxon>Pomacea</taxon>
    </lineage>
</organism>
<name>A0A2T7PHP9_POMCA</name>
<reference evidence="2 3" key="1">
    <citation type="submission" date="2018-04" db="EMBL/GenBank/DDBJ databases">
        <title>The genome of golden apple snail Pomacea canaliculata provides insight into stress tolerance and invasive adaptation.</title>
        <authorList>
            <person name="Liu C."/>
            <person name="Liu B."/>
            <person name="Ren Y."/>
            <person name="Zhang Y."/>
            <person name="Wang H."/>
            <person name="Li S."/>
            <person name="Jiang F."/>
            <person name="Yin L."/>
            <person name="Zhang G."/>
            <person name="Qian W."/>
            <person name="Fan W."/>
        </authorList>
    </citation>
    <scope>NUCLEOTIDE SEQUENCE [LARGE SCALE GENOMIC DNA]</scope>
    <source>
        <strain evidence="2">SZHN2017</strain>
        <tissue evidence="2">Muscle</tissue>
    </source>
</reference>
<comment type="caution">
    <text evidence="2">The sequence shown here is derived from an EMBL/GenBank/DDBJ whole genome shotgun (WGS) entry which is preliminary data.</text>
</comment>
<accession>A0A2T7PHP9</accession>
<sequence>MLEINPLKMGGKERSPVLRRSGHSHEMAITCPPSERLLSQRASAFILAISSHAHSPAPFLTSVPSPHNYIHIYKRSGWISSERMATATGKVA</sequence>
<dbReference type="Proteomes" id="UP000245119">
    <property type="component" value="Linkage Group LG4"/>
</dbReference>